<evidence type="ECO:0000313" key="9">
    <source>
        <dbReference type="EMBL" id="PZQ80076.1"/>
    </source>
</evidence>
<dbReference type="Pfam" id="PF12911">
    <property type="entry name" value="OppC_N"/>
    <property type="match status" value="1"/>
</dbReference>
<sequence length="300" mass="31781">MAMITEATPAIGTERPAARHPFIATLRRFLTNPVGVIALTAVLGLVACALFAPWIAPYDPVKIAPRIRFQEPSWEHWLGTDQLGRDVLSRVIYGTGVALKVALSGTLAALLLGGTLGILGGLSRGWLDGLLLLLCDATRSLPLILFALAIVAIYGPSLATLIAIIAFSMAPGYFRVVRNQVLVLGSMDFIVAAHTMGASRLRIALTHLVPNLLGPIVVLIAMDIPAVIGIESGLSFLGQGIQPPDPSWGTMLSDGYSFIRQAPHLALAAGLPIVVSTIAFTFLGEALRDLLDPKMVRGRG</sequence>
<keyword evidence="6 7" id="KW-0472">Membrane</keyword>
<accession>A0A2W5QSR3</accession>
<feature type="transmembrane region" description="Helical" evidence="7">
    <location>
        <begin position="143"/>
        <end position="170"/>
    </location>
</feature>
<dbReference type="PANTHER" id="PTHR43386:SF25">
    <property type="entry name" value="PEPTIDE ABC TRANSPORTER PERMEASE PROTEIN"/>
    <property type="match status" value="1"/>
</dbReference>
<organism evidence="9 10">
    <name type="scientific">Ancylobacter novellus</name>
    <name type="common">Thiobacillus novellus</name>
    <dbReference type="NCBI Taxonomy" id="921"/>
    <lineage>
        <taxon>Bacteria</taxon>
        <taxon>Pseudomonadati</taxon>
        <taxon>Pseudomonadota</taxon>
        <taxon>Alphaproteobacteria</taxon>
        <taxon>Hyphomicrobiales</taxon>
        <taxon>Xanthobacteraceae</taxon>
        <taxon>Ancylobacter</taxon>
    </lineage>
</organism>
<dbReference type="InterPro" id="IPR000515">
    <property type="entry name" value="MetI-like"/>
</dbReference>
<dbReference type="PROSITE" id="PS50928">
    <property type="entry name" value="ABC_TM1"/>
    <property type="match status" value="1"/>
</dbReference>
<feature type="transmembrane region" description="Helical" evidence="7">
    <location>
        <begin position="97"/>
        <end position="122"/>
    </location>
</feature>
<comment type="caution">
    <text evidence="9">The sequence shown here is derived from an EMBL/GenBank/DDBJ whole genome shotgun (WGS) entry which is preliminary data.</text>
</comment>
<feature type="transmembrane region" description="Helical" evidence="7">
    <location>
        <begin position="265"/>
        <end position="287"/>
    </location>
</feature>
<dbReference type="CDD" id="cd06261">
    <property type="entry name" value="TM_PBP2"/>
    <property type="match status" value="1"/>
</dbReference>
<evidence type="ECO:0000256" key="7">
    <source>
        <dbReference type="RuleBase" id="RU363032"/>
    </source>
</evidence>
<dbReference type="Gene3D" id="1.10.3720.10">
    <property type="entry name" value="MetI-like"/>
    <property type="match status" value="1"/>
</dbReference>
<evidence type="ECO:0000256" key="5">
    <source>
        <dbReference type="ARBA" id="ARBA00022989"/>
    </source>
</evidence>
<keyword evidence="2 7" id="KW-0813">Transport</keyword>
<comment type="similarity">
    <text evidence="7">Belongs to the binding-protein-dependent transport system permease family.</text>
</comment>
<dbReference type="Pfam" id="PF00528">
    <property type="entry name" value="BPD_transp_1"/>
    <property type="match status" value="1"/>
</dbReference>
<dbReference type="AlphaFoldDB" id="A0A2W5QSR3"/>
<dbReference type="GO" id="GO:0005886">
    <property type="term" value="C:plasma membrane"/>
    <property type="evidence" value="ECO:0007669"/>
    <property type="project" value="UniProtKB-SubCell"/>
</dbReference>
<proteinExistence type="inferred from homology"/>
<feature type="transmembrane region" description="Helical" evidence="7">
    <location>
        <begin position="208"/>
        <end position="228"/>
    </location>
</feature>
<evidence type="ECO:0000313" key="10">
    <source>
        <dbReference type="Proteomes" id="UP000248887"/>
    </source>
</evidence>
<keyword evidence="3" id="KW-1003">Cell membrane</keyword>
<dbReference type="EMBL" id="QFQD01000072">
    <property type="protein sequence ID" value="PZQ80076.1"/>
    <property type="molecule type" value="Genomic_DNA"/>
</dbReference>
<evidence type="ECO:0000256" key="2">
    <source>
        <dbReference type="ARBA" id="ARBA00022448"/>
    </source>
</evidence>
<evidence type="ECO:0000256" key="1">
    <source>
        <dbReference type="ARBA" id="ARBA00004651"/>
    </source>
</evidence>
<reference evidence="9 10" key="1">
    <citation type="submission" date="2017-08" db="EMBL/GenBank/DDBJ databases">
        <title>Infants hospitalized years apart are colonized by the same room-sourced microbial strains.</title>
        <authorList>
            <person name="Brooks B."/>
            <person name="Olm M.R."/>
            <person name="Firek B.A."/>
            <person name="Baker R."/>
            <person name="Thomas B.C."/>
            <person name="Morowitz M.J."/>
            <person name="Banfield J.F."/>
        </authorList>
    </citation>
    <scope>NUCLEOTIDE SEQUENCE [LARGE SCALE GENOMIC DNA]</scope>
    <source>
        <strain evidence="9">S2_005_001_R2_27</strain>
    </source>
</reference>
<feature type="domain" description="ABC transmembrane type-1" evidence="8">
    <location>
        <begin position="95"/>
        <end position="284"/>
    </location>
</feature>
<dbReference type="GO" id="GO:0055085">
    <property type="term" value="P:transmembrane transport"/>
    <property type="evidence" value="ECO:0007669"/>
    <property type="project" value="InterPro"/>
</dbReference>
<evidence type="ECO:0000256" key="4">
    <source>
        <dbReference type="ARBA" id="ARBA00022692"/>
    </source>
</evidence>
<dbReference type="InterPro" id="IPR035906">
    <property type="entry name" value="MetI-like_sf"/>
</dbReference>
<dbReference type="SUPFAM" id="SSF161098">
    <property type="entry name" value="MetI-like"/>
    <property type="match status" value="1"/>
</dbReference>
<protein>
    <submittedName>
        <fullName evidence="9">Peptide ABC transporter permease</fullName>
    </submittedName>
</protein>
<evidence type="ECO:0000256" key="6">
    <source>
        <dbReference type="ARBA" id="ARBA00023136"/>
    </source>
</evidence>
<feature type="transmembrane region" description="Helical" evidence="7">
    <location>
        <begin position="176"/>
        <end position="196"/>
    </location>
</feature>
<name>A0A2W5QSR3_ANCNO</name>
<dbReference type="Proteomes" id="UP000248887">
    <property type="component" value="Unassembled WGS sequence"/>
</dbReference>
<keyword evidence="5 7" id="KW-1133">Transmembrane helix</keyword>
<keyword evidence="4 7" id="KW-0812">Transmembrane</keyword>
<evidence type="ECO:0000256" key="3">
    <source>
        <dbReference type="ARBA" id="ARBA00022475"/>
    </source>
</evidence>
<gene>
    <name evidence="9" type="ORF">DI549_18205</name>
</gene>
<feature type="transmembrane region" description="Helical" evidence="7">
    <location>
        <begin position="34"/>
        <end position="56"/>
    </location>
</feature>
<dbReference type="InterPro" id="IPR050366">
    <property type="entry name" value="BP-dependent_transpt_permease"/>
</dbReference>
<evidence type="ECO:0000259" key="8">
    <source>
        <dbReference type="PROSITE" id="PS50928"/>
    </source>
</evidence>
<comment type="subcellular location">
    <subcellularLocation>
        <location evidence="1 7">Cell membrane</location>
        <topology evidence="1 7">Multi-pass membrane protein</topology>
    </subcellularLocation>
</comment>
<dbReference type="PANTHER" id="PTHR43386">
    <property type="entry name" value="OLIGOPEPTIDE TRANSPORT SYSTEM PERMEASE PROTEIN APPC"/>
    <property type="match status" value="1"/>
</dbReference>
<dbReference type="InterPro" id="IPR025966">
    <property type="entry name" value="OppC_N"/>
</dbReference>